<gene>
    <name evidence="1" type="ORF">K8V20_00015</name>
</gene>
<protein>
    <submittedName>
        <fullName evidence="1">Virulence protein</fullName>
    </submittedName>
</protein>
<sequence length="239" mass="26476">MQIEFHRTGAERKALVTVIGEILEVRPKYKGMPSAAYEIDCFTVTKDGTLEFDDQADSVEVEKLLERLADRGIVAAPTEMAQARIHKRAEELSAASENEPQESNVGLTVKIPLDKAAVGNLTKLLDAKGNLIRKALGIADLRIEVLEDRVTFPWFSQVDADSAAAYTHFISALCEMSRNAKRVTATEKPVENEKYAFRCFLLRLGFIGSEYKVERKILLKNLTGSSAFKNGGVSHEVSE</sequence>
<comment type="caution">
    <text evidence="1">The sequence shown here is derived from an EMBL/GenBank/DDBJ whole genome shotgun (WGS) entry which is preliminary data.</text>
</comment>
<accession>A0A921IJM5</accession>
<organism evidence="1 2">
    <name type="scientific">Subdoligranulum variabile</name>
    <dbReference type="NCBI Taxonomy" id="214851"/>
    <lineage>
        <taxon>Bacteria</taxon>
        <taxon>Bacillati</taxon>
        <taxon>Bacillota</taxon>
        <taxon>Clostridia</taxon>
        <taxon>Eubacteriales</taxon>
        <taxon>Oscillospiraceae</taxon>
        <taxon>Subdoligranulum</taxon>
    </lineage>
</organism>
<dbReference type="EMBL" id="DYVE01000001">
    <property type="protein sequence ID" value="HJG27022.1"/>
    <property type="molecule type" value="Genomic_DNA"/>
</dbReference>
<dbReference type="AlphaFoldDB" id="A0A921IJM5"/>
<reference evidence="1" key="2">
    <citation type="submission" date="2021-09" db="EMBL/GenBank/DDBJ databases">
        <authorList>
            <person name="Gilroy R."/>
        </authorList>
    </citation>
    <scope>NUCLEOTIDE SEQUENCE</scope>
    <source>
        <strain evidence="1">ChiBcec21-2208</strain>
    </source>
</reference>
<evidence type="ECO:0000313" key="1">
    <source>
        <dbReference type="EMBL" id="HJG27022.1"/>
    </source>
</evidence>
<dbReference type="Proteomes" id="UP000782880">
    <property type="component" value="Unassembled WGS sequence"/>
</dbReference>
<proteinExistence type="predicted"/>
<reference evidence="1" key="1">
    <citation type="journal article" date="2021" name="PeerJ">
        <title>Extensive microbial diversity within the chicken gut microbiome revealed by metagenomics and culture.</title>
        <authorList>
            <person name="Gilroy R."/>
            <person name="Ravi A."/>
            <person name="Getino M."/>
            <person name="Pursley I."/>
            <person name="Horton D.L."/>
            <person name="Alikhan N.F."/>
            <person name="Baker D."/>
            <person name="Gharbi K."/>
            <person name="Hall N."/>
            <person name="Watson M."/>
            <person name="Adriaenssens E.M."/>
            <person name="Foster-Nyarko E."/>
            <person name="Jarju S."/>
            <person name="Secka A."/>
            <person name="Antonio M."/>
            <person name="Oren A."/>
            <person name="Chaudhuri R.R."/>
            <person name="La Ragione R."/>
            <person name="Hildebrand F."/>
            <person name="Pallen M.J."/>
        </authorList>
    </citation>
    <scope>NUCLEOTIDE SEQUENCE</scope>
    <source>
        <strain evidence="1">ChiBcec21-2208</strain>
    </source>
</reference>
<name>A0A921IJM5_9FIRM</name>
<evidence type="ECO:0000313" key="2">
    <source>
        <dbReference type="Proteomes" id="UP000782880"/>
    </source>
</evidence>